<keyword evidence="1" id="KW-0732">Signal</keyword>
<evidence type="ECO:0000259" key="3">
    <source>
        <dbReference type="Pfam" id="PF03024"/>
    </source>
</evidence>
<dbReference type="InterPro" id="IPR018143">
    <property type="entry name" value="Folate_rcpt-like"/>
</dbReference>
<feature type="domain" description="Folate receptor-like" evidence="3">
    <location>
        <begin position="21"/>
        <end position="140"/>
    </location>
</feature>
<reference evidence="4 5" key="1">
    <citation type="submission" date="2022-12" db="EMBL/GenBank/DDBJ databases">
        <title>Chromosome-level genome of Tegillarca granosa.</title>
        <authorList>
            <person name="Kim J."/>
        </authorList>
    </citation>
    <scope>NUCLEOTIDE SEQUENCE [LARGE SCALE GENOMIC DNA]</scope>
    <source>
        <strain evidence="4">Teg-2019</strain>
        <tissue evidence="4">Adductor muscle</tissue>
    </source>
</reference>
<name>A0ABQ9FVJ4_TEGGR</name>
<organism evidence="4 5">
    <name type="scientific">Tegillarca granosa</name>
    <name type="common">Malaysian cockle</name>
    <name type="synonym">Anadara granosa</name>
    <dbReference type="NCBI Taxonomy" id="220873"/>
    <lineage>
        <taxon>Eukaryota</taxon>
        <taxon>Metazoa</taxon>
        <taxon>Spiralia</taxon>
        <taxon>Lophotrochozoa</taxon>
        <taxon>Mollusca</taxon>
        <taxon>Bivalvia</taxon>
        <taxon>Autobranchia</taxon>
        <taxon>Pteriomorphia</taxon>
        <taxon>Arcoida</taxon>
        <taxon>Arcoidea</taxon>
        <taxon>Arcidae</taxon>
        <taxon>Tegillarca</taxon>
    </lineage>
</organism>
<proteinExistence type="predicted"/>
<keyword evidence="5" id="KW-1185">Reference proteome</keyword>
<gene>
    <name evidence="4" type="ORF">KUTeg_001758</name>
</gene>
<comment type="caution">
    <text evidence="4">The sequence shown here is derived from an EMBL/GenBank/DDBJ whole genome shotgun (WGS) entry which is preliminary data.</text>
</comment>
<dbReference type="EMBL" id="JARBDR010000141">
    <property type="protein sequence ID" value="KAJ8320171.1"/>
    <property type="molecule type" value="Genomic_DNA"/>
</dbReference>
<evidence type="ECO:0000313" key="4">
    <source>
        <dbReference type="EMBL" id="KAJ8320171.1"/>
    </source>
</evidence>
<keyword evidence="2" id="KW-1015">Disulfide bond</keyword>
<accession>A0ABQ9FVJ4</accession>
<protein>
    <recommendedName>
        <fullName evidence="3">Folate receptor-like domain-containing protein</fullName>
    </recommendedName>
</protein>
<dbReference type="Pfam" id="PF03024">
    <property type="entry name" value="Folate_rec"/>
    <property type="match status" value="1"/>
</dbReference>
<evidence type="ECO:0000256" key="2">
    <source>
        <dbReference type="ARBA" id="ARBA00023157"/>
    </source>
</evidence>
<dbReference type="Proteomes" id="UP001217089">
    <property type="component" value="Unassembled WGS sequence"/>
</dbReference>
<sequence length="166" mass="18979">MTMSEPVNFEGGNRYSGVEYGLVNCSWYASDCCCKRTEVTAVFSSIYPLYGASQDCKNQMNYLMCYFCDPFQHRKATVCADFCRMVYLNCKDAKFEGTRIGEIYRNGSAFCEAQNFDIIEGKSKCFNFDPTVFDHAALIESSSLYMNFLCINYHNLKLKCGKFCVI</sequence>
<evidence type="ECO:0000256" key="1">
    <source>
        <dbReference type="ARBA" id="ARBA00022729"/>
    </source>
</evidence>
<evidence type="ECO:0000313" key="5">
    <source>
        <dbReference type="Proteomes" id="UP001217089"/>
    </source>
</evidence>